<dbReference type="Gene3D" id="3.90.550.10">
    <property type="entry name" value="Spore Coat Polysaccharide Biosynthesis Protein SpsA, Chain A"/>
    <property type="match status" value="1"/>
</dbReference>
<dbReference type="KEGG" id="bsb:Bresu_2465"/>
<name>D9QKW0_BRESC</name>
<organism evidence="5 6">
    <name type="scientific">Brevundimonas subvibrioides (strain ATCC 15264 / DSM 4735 / LMG 14903 / NBRC 16000 / CB 81)</name>
    <name type="common">Caulobacter subvibrioides</name>
    <dbReference type="NCBI Taxonomy" id="633149"/>
    <lineage>
        <taxon>Bacteria</taxon>
        <taxon>Pseudomonadati</taxon>
        <taxon>Pseudomonadota</taxon>
        <taxon>Alphaproteobacteria</taxon>
        <taxon>Caulobacterales</taxon>
        <taxon>Caulobacteraceae</taxon>
        <taxon>Brevundimonas</taxon>
    </lineage>
</organism>
<keyword evidence="6" id="KW-1185">Reference proteome</keyword>
<proteinExistence type="inferred from homology"/>
<evidence type="ECO:0000256" key="2">
    <source>
        <dbReference type="ARBA" id="ARBA00022676"/>
    </source>
</evidence>
<evidence type="ECO:0000259" key="4">
    <source>
        <dbReference type="Pfam" id="PF00535"/>
    </source>
</evidence>
<dbReference type="PANTHER" id="PTHR43179:SF12">
    <property type="entry name" value="GALACTOFURANOSYLTRANSFERASE GLFT2"/>
    <property type="match status" value="1"/>
</dbReference>
<keyword evidence="2" id="KW-0328">Glycosyltransferase</keyword>
<dbReference type="PANTHER" id="PTHR43179">
    <property type="entry name" value="RHAMNOSYLTRANSFERASE WBBL"/>
    <property type="match status" value="1"/>
</dbReference>
<accession>D9QKW0</accession>
<dbReference type="CAZy" id="GT2">
    <property type="family name" value="Glycosyltransferase Family 2"/>
</dbReference>
<dbReference type="STRING" id="633149.Bresu_2465"/>
<comment type="similarity">
    <text evidence="1">Belongs to the glycosyltransferase 2 family.</text>
</comment>
<evidence type="ECO:0000313" key="6">
    <source>
        <dbReference type="Proteomes" id="UP000002696"/>
    </source>
</evidence>
<dbReference type="SUPFAM" id="SSF53448">
    <property type="entry name" value="Nucleotide-diphospho-sugar transferases"/>
    <property type="match status" value="1"/>
</dbReference>
<gene>
    <name evidence="5" type="ordered locus">Bresu_2465</name>
</gene>
<keyword evidence="3 5" id="KW-0808">Transferase</keyword>
<dbReference type="OrthoDB" id="4120491at2"/>
<dbReference type="GO" id="GO:0016757">
    <property type="term" value="F:glycosyltransferase activity"/>
    <property type="evidence" value="ECO:0007669"/>
    <property type="project" value="UniProtKB-KW"/>
</dbReference>
<feature type="domain" description="Glycosyltransferase 2-like" evidence="4">
    <location>
        <begin position="25"/>
        <end position="166"/>
    </location>
</feature>
<dbReference type="Proteomes" id="UP000002696">
    <property type="component" value="Chromosome"/>
</dbReference>
<dbReference type="BioCyc" id="BSUB633149:G1GM8-2469-MONOMER"/>
<dbReference type="EMBL" id="CP002102">
    <property type="protein sequence ID" value="ADL01774.1"/>
    <property type="molecule type" value="Genomic_DNA"/>
</dbReference>
<reference evidence="6" key="1">
    <citation type="journal article" date="2011" name="J. Bacteriol.">
        <title>Genome sequences of eight morphologically diverse alphaproteobacteria.</title>
        <authorList>
            <consortium name="US DOE Joint Genome Institute"/>
            <person name="Brown P.J."/>
            <person name="Kysela D.T."/>
            <person name="Buechlein A."/>
            <person name="Hemmerich C."/>
            <person name="Brun Y.V."/>
        </authorList>
    </citation>
    <scope>NUCLEOTIDE SEQUENCE [LARGE SCALE GENOMIC DNA]</scope>
    <source>
        <strain evidence="6">ATCC 15264 / DSM 4735 / LMG 14903 / NBRC 16000 / CB 81</strain>
    </source>
</reference>
<evidence type="ECO:0000313" key="5">
    <source>
        <dbReference type="EMBL" id="ADL01774.1"/>
    </source>
</evidence>
<evidence type="ECO:0000256" key="1">
    <source>
        <dbReference type="ARBA" id="ARBA00006739"/>
    </source>
</evidence>
<sequence>MTRPPSPGSVLTDNARRQAARPAVSVLIPFLRDDPTELLGLLDEEAGALDGAVEIVLLDDGTGDAELTARLQAVVHAMSLPVRLISLTVNEGRSQGRNRLAASARGGSLLFLDSDMRPDHRRFLWTWADLVAREDPAVAFGGFSLLQAPTDARFSVHRAMATRSDCVPYGERARTPEKYVYTSNLLVRRDVFEAEAFDPAFTGWGWEDVEWAMRVSRRFTVVHVDNPATHMGLDTVEALAGKYEQSAGNFARVVARHPDIVGTYPSFKAARLLKRVPALSRVRPWIKQAAVAGWMPTGARAFSLRLYRAALYAEAV</sequence>
<protein>
    <submittedName>
        <fullName evidence="5">Glycosyl transferase family 2</fullName>
    </submittedName>
</protein>
<dbReference type="InterPro" id="IPR029044">
    <property type="entry name" value="Nucleotide-diphossugar_trans"/>
</dbReference>
<dbReference type="InParanoid" id="D9QKW0"/>
<dbReference type="InterPro" id="IPR001173">
    <property type="entry name" value="Glyco_trans_2-like"/>
</dbReference>
<evidence type="ECO:0000256" key="3">
    <source>
        <dbReference type="ARBA" id="ARBA00022679"/>
    </source>
</evidence>
<dbReference type="HOGENOM" id="CLU_077345_0_0_5"/>
<dbReference type="eggNOG" id="COG1216">
    <property type="taxonomic scope" value="Bacteria"/>
</dbReference>
<dbReference type="RefSeq" id="WP_013269875.1">
    <property type="nucleotide sequence ID" value="NC_014375.1"/>
</dbReference>
<dbReference type="Pfam" id="PF00535">
    <property type="entry name" value="Glycos_transf_2"/>
    <property type="match status" value="1"/>
</dbReference>
<dbReference type="AlphaFoldDB" id="D9QKW0"/>